<dbReference type="Gene3D" id="2.40.160.210">
    <property type="entry name" value="Acyl-CoA thioesterase, double hotdog domain"/>
    <property type="match status" value="1"/>
</dbReference>
<gene>
    <name evidence="3" type="ORF">AWU67_11740</name>
</gene>
<reference evidence="4" key="2">
    <citation type="submission" date="2016-01" db="EMBL/GenBank/DDBJ databases">
        <title>First complete genome sequence of a species in the genus Microterricola, an extremophilic cold active enzyme producing strain ERGS5:02 isolated from Sikkim Himalaya.</title>
        <authorList>
            <person name="Kumar R."/>
            <person name="Singh D."/>
            <person name="Swarnkar M.K."/>
        </authorList>
    </citation>
    <scope>NUCLEOTIDE SEQUENCE [LARGE SCALE GENOMIC DNA]</scope>
    <source>
        <strain evidence="4">ERGS5:02</strain>
    </source>
</reference>
<keyword evidence="4" id="KW-1185">Reference proteome</keyword>
<dbReference type="Proteomes" id="UP000058305">
    <property type="component" value="Chromosome"/>
</dbReference>
<sequence>MSEQFASDGKVPAPAYFERTGPGRYRPTAHAGGAWNPGEIHFGPLSGLLVHAIDQHRAAQGAAAAEMQLGRVSFDILGFLADAEIEVQVETVRPGRTIELVEARATIAGRTAALARAWFVATNDTAAVAGGETTPLPAPDAAAPMSMAETWSGGFVASIETRVVGVPQPGRTTAWLSTQTALVAGESTTAHAAYIALVDTANGIAVRQSPTEWMFPNLDLTIHLYRQPVGAWVGLDTSVTFGPDGHGLTSTVLHDIAGPIGRAEQLLTVRPL</sequence>
<dbReference type="RefSeq" id="WP_067229205.1">
    <property type="nucleotide sequence ID" value="NZ_CP014145.1"/>
</dbReference>
<dbReference type="Pfam" id="PF20789">
    <property type="entry name" value="4HBT_3C"/>
    <property type="match status" value="1"/>
</dbReference>
<dbReference type="InterPro" id="IPR029069">
    <property type="entry name" value="HotDog_dom_sf"/>
</dbReference>
<dbReference type="OrthoDB" id="1413770at2"/>
<dbReference type="InterPro" id="IPR049449">
    <property type="entry name" value="TesB_ACOT8-like_N"/>
</dbReference>
<feature type="domain" description="Acyl-CoA thioesterase-like C-terminal" evidence="2">
    <location>
        <begin position="139"/>
        <end position="269"/>
    </location>
</feature>
<dbReference type="InterPro" id="IPR049450">
    <property type="entry name" value="ACOT8-like_C"/>
</dbReference>
<organism evidence="3 4">
    <name type="scientific">Microterricola viridarii</name>
    <dbReference type="NCBI Taxonomy" id="412690"/>
    <lineage>
        <taxon>Bacteria</taxon>
        <taxon>Bacillati</taxon>
        <taxon>Actinomycetota</taxon>
        <taxon>Actinomycetes</taxon>
        <taxon>Micrococcales</taxon>
        <taxon>Microbacteriaceae</taxon>
        <taxon>Microterricola</taxon>
    </lineage>
</organism>
<evidence type="ECO:0000313" key="4">
    <source>
        <dbReference type="Proteomes" id="UP000058305"/>
    </source>
</evidence>
<dbReference type="Pfam" id="PF13622">
    <property type="entry name" value="4HBT_3"/>
    <property type="match status" value="1"/>
</dbReference>
<accession>A0A0X8E486</accession>
<evidence type="ECO:0000313" key="3">
    <source>
        <dbReference type="EMBL" id="AMB59422.1"/>
    </source>
</evidence>
<evidence type="ECO:0000259" key="2">
    <source>
        <dbReference type="Pfam" id="PF20789"/>
    </source>
</evidence>
<dbReference type="EMBL" id="CP014145">
    <property type="protein sequence ID" value="AMB59422.1"/>
    <property type="molecule type" value="Genomic_DNA"/>
</dbReference>
<name>A0A0X8E486_9MICO</name>
<dbReference type="AlphaFoldDB" id="A0A0X8E486"/>
<reference evidence="3 4" key="1">
    <citation type="journal article" date="2016" name="J. Biotechnol.">
        <title>First complete genome sequence of a species in the genus Microterricola, an extremophilic cold active enzyme producing bacterial strain ERGS5:02 isolated from Sikkim Himalaya.</title>
        <authorList>
            <person name="Himanshu"/>
            <person name="Swarnkar M.K."/>
            <person name="Singh D."/>
            <person name="Kumar R."/>
        </authorList>
    </citation>
    <scope>NUCLEOTIDE SEQUENCE [LARGE SCALE GENOMIC DNA]</scope>
    <source>
        <strain evidence="3 4">ERGS5:02</strain>
    </source>
</reference>
<protein>
    <submittedName>
        <fullName evidence="3">Thioesterase</fullName>
    </submittedName>
</protein>
<dbReference type="InterPro" id="IPR042171">
    <property type="entry name" value="Acyl-CoA_hotdog"/>
</dbReference>
<dbReference type="KEGG" id="mvd:AWU67_11740"/>
<feature type="domain" description="Acyl-CoA thioesterase-like N-terminal HotDog" evidence="1">
    <location>
        <begin position="34"/>
        <end position="120"/>
    </location>
</feature>
<proteinExistence type="predicted"/>
<dbReference type="SUPFAM" id="SSF54637">
    <property type="entry name" value="Thioesterase/thiol ester dehydrase-isomerase"/>
    <property type="match status" value="1"/>
</dbReference>
<evidence type="ECO:0000259" key="1">
    <source>
        <dbReference type="Pfam" id="PF13622"/>
    </source>
</evidence>